<dbReference type="PROSITE" id="PS50930">
    <property type="entry name" value="HTH_LYTTR"/>
    <property type="match status" value="1"/>
</dbReference>
<evidence type="ECO:0000313" key="3">
    <source>
        <dbReference type="EMBL" id="MET3694820.1"/>
    </source>
</evidence>
<dbReference type="EMBL" id="JBEPMM010000018">
    <property type="protein sequence ID" value="MET3694820.1"/>
    <property type="molecule type" value="Genomic_DNA"/>
</dbReference>
<comment type="caution">
    <text evidence="3">The sequence shown here is derived from an EMBL/GenBank/DDBJ whole genome shotgun (WGS) entry which is preliminary data.</text>
</comment>
<accession>A0ABV2LDB3</accession>
<feature type="domain" description="HTH LytTR-type" evidence="2">
    <location>
        <begin position="155"/>
        <end position="252"/>
    </location>
</feature>
<dbReference type="RefSeq" id="WP_238279673.1">
    <property type="nucleotide sequence ID" value="NZ_BPQL01000063.1"/>
</dbReference>
<dbReference type="Pfam" id="PF04397">
    <property type="entry name" value="LytTR"/>
    <property type="match status" value="1"/>
</dbReference>
<name>A0ABV2LDB3_9HYPH</name>
<dbReference type="Proteomes" id="UP001549145">
    <property type="component" value="Unassembled WGS sequence"/>
</dbReference>
<dbReference type="InterPro" id="IPR007492">
    <property type="entry name" value="LytTR_DNA-bd_dom"/>
</dbReference>
<dbReference type="SMART" id="SM00850">
    <property type="entry name" value="LytTR"/>
    <property type="match status" value="1"/>
</dbReference>
<reference evidence="3 4" key="1">
    <citation type="submission" date="2024-06" db="EMBL/GenBank/DDBJ databases">
        <title>Genomic Encyclopedia of Type Strains, Phase IV (KMG-IV): sequencing the most valuable type-strain genomes for metagenomic binning, comparative biology and taxonomic classification.</title>
        <authorList>
            <person name="Goeker M."/>
        </authorList>
    </citation>
    <scope>NUCLEOTIDE SEQUENCE [LARGE SCALE GENOMIC DNA]</scope>
    <source>
        <strain evidence="3 4">DSM 21331</strain>
    </source>
</reference>
<feature type="transmembrane region" description="Helical" evidence="1">
    <location>
        <begin position="114"/>
        <end position="134"/>
    </location>
</feature>
<evidence type="ECO:0000259" key="2">
    <source>
        <dbReference type="PROSITE" id="PS50930"/>
    </source>
</evidence>
<dbReference type="Gene3D" id="2.40.50.1020">
    <property type="entry name" value="LytTr DNA-binding domain"/>
    <property type="match status" value="1"/>
</dbReference>
<feature type="transmembrane region" description="Helical" evidence="1">
    <location>
        <begin position="81"/>
        <end position="102"/>
    </location>
</feature>
<feature type="transmembrane region" description="Helical" evidence="1">
    <location>
        <begin position="20"/>
        <end position="41"/>
    </location>
</feature>
<evidence type="ECO:0000313" key="4">
    <source>
        <dbReference type="Proteomes" id="UP001549145"/>
    </source>
</evidence>
<keyword evidence="1" id="KW-0812">Transmembrane</keyword>
<organism evidence="3 4">
    <name type="scientific">Methylobacterium goesingense</name>
    <dbReference type="NCBI Taxonomy" id="243690"/>
    <lineage>
        <taxon>Bacteria</taxon>
        <taxon>Pseudomonadati</taxon>
        <taxon>Pseudomonadota</taxon>
        <taxon>Alphaproteobacteria</taxon>
        <taxon>Hyphomicrobiales</taxon>
        <taxon>Methylobacteriaceae</taxon>
        <taxon>Methylobacterium</taxon>
    </lineage>
</organism>
<protein>
    <recommendedName>
        <fullName evidence="2">HTH LytTR-type domain-containing protein</fullName>
    </recommendedName>
</protein>
<keyword evidence="1" id="KW-0472">Membrane</keyword>
<evidence type="ECO:0000256" key="1">
    <source>
        <dbReference type="SAM" id="Phobius"/>
    </source>
</evidence>
<proteinExistence type="predicted"/>
<keyword evidence="4" id="KW-1185">Reference proteome</keyword>
<sequence>MVARLGSMRLPRSRILRRVFAAVGAGVLLAMLGPFGTYLNHGPVARVGYWIAAMLLGFVLYGGAFAAAGLVAPLGHRWRGLVLVGAALLASIPETAITRALAFRLWPELAALGLSWPLWFAQASLLGLMAVAIAERMRRCGAVPPGGGRPMSTAGGRPVPALPSDLLALQMEDHYVRVHTARGSDLILMPLVRAMDGVEKPGLRVHRSWWVARDAVVAVDGTPRAMRLRLSNGVVAPVARSAVVHLREAGWLSP</sequence>
<keyword evidence="1" id="KW-1133">Transmembrane helix</keyword>
<feature type="transmembrane region" description="Helical" evidence="1">
    <location>
        <begin position="47"/>
        <end position="74"/>
    </location>
</feature>
<gene>
    <name evidence="3" type="ORF">ABID43_004383</name>
</gene>